<dbReference type="KEGG" id="lto:RGQ30_21360"/>
<comment type="similarity">
    <text evidence="2 6">Belongs to the RdgC family.</text>
</comment>
<dbReference type="NCBIfam" id="NF001464">
    <property type="entry name" value="PRK00321.1-5"/>
    <property type="match status" value="1"/>
</dbReference>
<evidence type="ECO:0000256" key="6">
    <source>
        <dbReference type="HAMAP-Rule" id="MF_00194"/>
    </source>
</evidence>
<protein>
    <recommendedName>
        <fullName evidence="3 6">Recombination-associated protein RdgC</fullName>
    </recommendedName>
</protein>
<dbReference type="GO" id="GO:0005737">
    <property type="term" value="C:cytoplasm"/>
    <property type="evidence" value="ECO:0007669"/>
    <property type="project" value="UniProtKB-UniRule"/>
</dbReference>
<dbReference type="GO" id="GO:0006310">
    <property type="term" value="P:DNA recombination"/>
    <property type="evidence" value="ECO:0007669"/>
    <property type="project" value="UniProtKB-UniRule"/>
</dbReference>
<evidence type="ECO:0000313" key="7">
    <source>
        <dbReference type="EMBL" id="BET26635.1"/>
    </source>
</evidence>
<dbReference type="GO" id="GO:0003690">
    <property type="term" value="F:double-stranded DNA binding"/>
    <property type="evidence" value="ECO:0007669"/>
    <property type="project" value="TreeGrafter"/>
</dbReference>
<organism evidence="7 8">
    <name type="scientific">Limnobacter thiooxidans</name>
    <dbReference type="NCBI Taxonomy" id="131080"/>
    <lineage>
        <taxon>Bacteria</taxon>
        <taxon>Pseudomonadati</taxon>
        <taxon>Pseudomonadota</taxon>
        <taxon>Betaproteobacteria</taxon>
        <taxon>Burkholderiales</taxon>
        <taxon>Burkholderiaceae</taxon>
        <taxon>Limnobacter</taxon>
    </lineage>
</organism>
<dbReference type="Proteomes" id="UP001329151">
    <property type="component" value="Chromosome"/>
</dbReference>
<comment type="subcellular location">
    <subcellularLocation>
        <location evidence="1 6">Cytoplasm</location>
        <location evidence="1 6">Nucleoid</location>
    </subcellularLocation>
</comment>
<dbReference type="PANTHER" id="PTHR38103">
    <property type="entry name" value="RECOMBINATION-ASSOCIATED PROTEIN RDGC"/>
    <property type="match status" value="1"/>
</dbReference>
<dbReference type="NCBIfam" id="NF001463">
    <property type="entry name" value="PRK00321.1-4"/>
    <property type="match status" value="1"/>
</dbReference>
<accession>A0AA86MF14</accession>
<evidence type="ECO:0000256" key="5">
    <source>
        <dbReference type="ARBA" id="ARBA00023172"/>
    </source>
</evidence>
<dbReference type="GO" id="GO:0000018">
    <property type="term" value="P:regulation of DNA recombination"/>
    <property type="evidence" value="ECO:0007669"/>
    <property type="project" value="TreeGrafter"/>
</dbReference>
<keyword evidence="5 6" id="KW-0233">DNA recombination</keyword>
<dbReference type="InterPro" id="IPR007476">
    <property type="entry name" value="RdgC"/>
</dbReference>
<dbReference type="PANTHER" id="PTHR38103:SF1">
    <property type="entry name" value="RECOMBINATION-ASSOCIATED PROTEIN RDGC"/>
    <property type="match status" value="1"/>
</dbReference>
<proteinExistence type="inferred from homology"/>
<dbReference type="AlphaFoldDB" id="A0AA86MF14"/>
<evidence type="ECO:0000256" key="4">
    <source>
        <dbReference type="ARBA" id="ARBA00022490"/>
    </source>
</evidence>
<evidence type="ECO:0000256" key="1">
    <source>
        <dbReference type="ARBA" id="ARBA00004453"/>
    </source>
</evidence>
<comment type="function">
    <text evidence="6">May be involved in recombination.</text>
</comment>
<evidence type="ECO:0000256" key="3">
    <source>
        <dbReference type="ARBA" id="ARBA00022296"/>
    </source>
</evidence>
<name>A0AA86MF14_9BURK</name>
<dbReference type="EMBL" id="AP028947">
    <property type="protein sequence ID" value="BET26635.1"/>
    <property type="molecule type" value="Genomic_DNA"/>
</dbReference>
<sequence length="300" mass="33365">MWFKNLFIFRLTKWEETPESLEDKLAKQALQACGGMDMQTRGWISPKAEGEPFVHKTGKQLLISLGLEKKLLPATVINQFTKARAAEIEEREGYKPGRKQMKEIKEGVTDELLPRAFAIRSRINAWIDTEGNWLVVDAASPAKADELVGMLLKSVDGISMTLVKTKVSPVVAMTAWLSENDNPPPFTVDQDCELKSRGEQAATVRYVKHTLESDEIARHIKGGKDVTKLAMTWADKVSFVLHENLQVKRVTPLDVIKEQAATSADDDAFDTDFALMSGELRKLLPALIDILGGELTTSAQ</sequence>
<reference evidence="7 8" key="1">
    <citation type="submission" date="2023-10" db="EMBL/GenBank/DDBJ databases">
        <title>Complete Genome Sequence of Limnobacter thiooxidans CS-K2T, Isolated from freshwater lake sediments in Bavaria, Germany.</title>
        <authorList>
            <person name="Naruki M."/>
            <person name="Watanabe A."/>
            <person name="Warashina T."/>
            <person name="Morita T."/>
            <person name="Arakawa K."/>
        </authorList>
    </citation>
    <scope>NUCLEOTIDE SEQUENCE [LARGE SCALE GENOMIC DNA]</scope>
    <source>
        <strain evidence="7 8">CS-K2</strain>
    </source>
</reference>
<dbReference type="RefSeq" id="WP_130555907.1">
    <property type="nucleotide sequence ID" value="NZ_AP028947.1"/>
</dbReference>
<keyword evidence="4 6" id="KW-0963">Cytoplasm</keyword>
<evidence type="ECO:0000313" key="8">
    <source>
        <dbReference type="Proteomes" id="UP001329151"/>
    </source>
</evidence>
<gene>
    <name evidence="6" type="primary">rdgC</name>
    <name evidence="7" type="ORF">RGQ30_21360</name>
</gene>
<dbReference type="GO" id="GO:0043590">
    <property type="term" value="C:bacterial nucleoid"/>
    <property type="evidence" value="ECO:0007669"/>
    <property type="project" value="TreeGrafter"/>
</dbReference>
<dbReference type="Pfam" id="PF04381">
    <property type="entry name" value="RdgC"/>
    <property type="match status" value="1"/>
</dbReference>
<evidence type="ECO:0000256" key="2">
    <source>
        <dbReference type="ARBA" id="ARBA00008657"/>
    </source>
</evidence>
<dbReference type="HAMAP" id="MF_00194">
    <property type="entry name" value="RdgC"/>
    <property type="match status" value="1"/>
</dbReference>
<keyword evidence="8" id="KW-1185">Reference proteome</keyword>